<keyword evidence="2 3" id="KW-0040">ANK repeat</keyword>
<dbReference type="Pfam" id="PF20720">
    <property type="entry name" value="nSTAND3"/>
    <property type="match status" value="1"/>
</dbReference>
<proteinExistence type="predicted"/>
<keyword evidence="8" id="KW-1185">Reference proteome</keyword>
<dbReference type="InterPro" id="IPR041249">
    <property type="entry name" value="HEPN_DZIP3"/>
</dbReference>
<dbReference type="InterPro" id="IPR002110">
    <property type="entry name" value="Ankyrin_rpt"/>
</dbReference>
<feature type="region of interest" description="Disordered" evidence="4">
    <location>
        <begin position="65"/>
        <end position="129"/>
    </location>
</feature>
<protein>
    <submittedName>
        <fullName evidence="7">Uncharacterized protein</fullName>
    </submittedName>
</protein>
<dbReference type="Gene3D" id="1.25.40.20">
    <property type="entry name" value="Ankyrin repeat-containing domain"/>
    <property type="match status" value="6"/>
</dbReference>
<evidence type="ECO:0000256" key="2">
    <source>
        <dbReference type="ARBA" id="ARBA00023043"/>
    </source>
</evidence>
<evidence type="ECO:0000256" key="4">
    <source>
        <dbReference type="SAM" id="MobiDB-lite"/>
    </source>
</evidence>
<dbReference type="Pfam" id="PF18738">
    <property type="entry name" value="HEPN_DZIP3"/>
    <property type="match status" value="1"/>
</dbReference>
<feature type="repeat" description="ANK" evidence="3">
    <location>
        <begin position="1686"/>
        <end position="1723"/>
    </location>
</feature>
<dbReference type="Pfam" id="PF12796">
    <property type="entry name" value="Ank_2"/>
    <property type="match status" value="3"/>
</dbReference>
<evidence type="ECO:0000313" key="7">
    <source>
        <dbReference type="EnsemblMetazoa" id="G18747.2:cds"/>
    </source>
</evidence>
<dbReference type="InterPro" id="IPR027417">
    <property type="entry name" value="P-loop_NTPase"/>
</dbReference>
<evidence type="ECO:0000256" key="1">
    <source>
        <dbReference type="ARBA" id="ARBA00022737"/>
    </source>
</evidence>
<evidence type="ECO:0000259" key="6">
    <source>
        <dbReference type="Pfam" id="PF20720"/>
    </source>
</evidence>
<dbReference type="InterPro" id="IPR049050">
    <property type="entry name" value="nSTAND3"/>
</dbReference>
<reference evidence="7" key="1">
    <citation type="submission" date="2022-08" db="UniProtKB">
        <authorList>
            <consortium name="EnsemblMetazoa"/>
        </authorList>
    </citation>
    <scope>IDENTIFICATION</scope>
    <source>
        <strain evidence="7">05x7-T-G4-1.051#20</strain>
    </source>
</reference>
<dbReference type="Proteomes" id="UP000005408">
    <property type="component" value="Unassembled WGS sequence"/>
</dbReference>
<dbReference type="SUPFAM" id="SSF52540">
    <property type="entry name" value="P-loop containing nucleoside triphosphate hydrolases"/>
    <property type="match status" value="1"/>
</dbReference>
<feature type="compositionally biased region" description="Basic and acidic residues" evidence="4">
    <location>
        <begin position="1"/>
        <end position="14"/>
    </location>
</feature>
<accession>A0A8W8JIY1</accession>
<dbReference type="PANTHER" id="PTHR24123">
    <property type="entry name" value="ANKYRIN REPEAT-CONTAINING"/>
    <property type="match status" value="1"/>
</dbReference>
<sequence length="1986" mass="227496">MGNEQGKRKSENRNTCKSWRSDNNSPSSPQRRTAQQQLSSPDRSGIEVPAFFPKSSAYRQAQFSPDSNTIGISTSSPQSCATSQPLSSPQSCATGQPLSSPQSCATGQPLSSQSCATGQPLSSPQSGAISSVGLFTHHDQQNKNTQISADPYEATTETANFCRLARLILDVCNAAMRDLLQCKLSGGELILTQTLALNRKKIEHHLLDIQKKTLFPPKNGLVKYRKLDFTLMYSIVRNVCPDKIEPNSTNKYKWGKKPVPGDTSLLAAIERIRACRNEFFAHATEAKICDSEFKDLWASLEQALFKIDDNLGSASYRKEMKNIRKMQIDPELNKRLQELTEKEAMLNALIEKDVETDQKLEELMSMREKFDFGSRRALTTKDANIGQTEVFLAKFIKQNEFYVKTKVLEKVEQILKQRKCVFLVGKEGTGKTATAVHLMFEHIQQENCFVRKLHAPQDFSIYVDPTKNHLIFIDDIFDCSEHTLQDWWNMFRFIKDSVLPGVDSSSKNIRDDDECDSKVQIVMTSRPHKLKYAVQKMKYNHNLLQNCTVDIDSDDLELNHFEKKQILQKKMNFANSVHQTEEISFSEEQWTQIFSSSPPFGFPLCAHLFACDSTCREVGTNFFSNPESHLLSEVKNTIKADVTRRTEVLFVLILVQQIQNESFDYRNSEKCWTVLAELQITKELQLRRVDVDHIETVVYDHQDKFVKEFEENRLQFSHPSVQDAVQNYFFESYPKKAIEILPMSILYQKMHKEYFLSLALELQTYFMKRLRLEIKKGNMCEVCEFEQLNDIYVSNAFLREAIIDVDGLKDLLATKDDDGLPFIYLFTLGACNETVMALLRHGTMKLACPEIEEHYEQHFYSLLASCMLTEKLEIMEYILQIYSNRNIQNHCYNGLSPLLVAVNNKNESAIQLLLKNETISLNATWKGWSFLHACAIYNEFQICSTDMLETVLTFERKTPSEMENKYRRITSIEQSVFEKIVDKVHSSAVKHGSHKHLLLCLVEISELEITDELIKAFCSLADVKVGMDLHPINFVNEMGESVLHLLLKYRWHYHGELTISNDDEDGRSENEISDVSFESNDGSCHFPEESRVPYEAENFFVYRNIEDKNKHLQTIGRLCVNKANVNMKNKRGETPLMIELNKSKPSIEVLRSLLFYGANPNDHDIHGQTCFHKLLLQNCDSNINVRDFLAILVQHGLDVNKQDSRGNSPIFLELKRQNPRTEILRFLIHAGINMKLLDSNGKTALHVAMQKPDYDDTTNNEIVEILLFSKGLSVLVRDGNNESAFSIAISYVKRNSKILTQIALHESCEFPLHECIKEQVSEDVKIQALQFFLSNEAEKLNKHALNKEKETLLITAAKTCPEMVNLFQFLLSQDININARDIYQNTALDYLIESSNEFEFKRRKATIICLLAKMSDVNEKSEKEKPQSSLWTVMQFLMSKSYLRQTDPLVATFDTSEQIRKESSTNVSVSQKLKQTKDVFVDTETILKILETTTADLNSYVGEKGRTYLHYCSTTCFDSEHMPAICARLIELGVDVNKKDNDGLTCLDVAFKHTGKQNFHTVVYLLNRINLQELDIDKSLQYLADGNNLYGDIVKYFIENIFEQRKPTKNCLHYLASINYNPDPKYLNKTDREELFFQLQRYFPVDEENADQRIPLHVAIEVNSNVSCVLNFLRISASCINKADCDENTALHLVLKSDREDSAVCTIVKQMLQYQADVNAQNELHRTPLMVAVMCLKDRSTTISEILKMKPDLNLKDRSGLSIVHHCIEAPKDDFTACALLSIFLESRLSISLTSKTNRKDTALNLASKTKCYSRILCILKLLQTKSCTAATVDNGGRSPLYNSVTNLLGMNPLVVLERLIRSFIFLIHGDDPHFQTNKKDTVFDACTKSQYRYLVDLLETDINDKDAVYSIFQQALIDVSRQVFEKNSFKIDDVFQWYDLPIEERMQTVISDSVTYLSHCNLDRLKNEGPLEDYDNQSSALDYEH</sequence>
<organism evidence="7 8">
    <name type="scientific">Magallana gigas</name>
    <name type="common">Pacific oyster</name>
    <name type="synonym">Crassostrea gigas</name>
    <dbReference type="NCBI Taxonomy" id="29159"/>
    <lineage>
        <taxon>Eukaryota</taxon>
        <taxon>Metazoa</taxon>
        <taxon>Spiralia</taxon>
        <taxon>Lophotrochozoa</taxon>
        <taxon>Mollusca</taxon>
        <taxon>Bivalvia</taxon>
        <taxon>Autobranchia</taxon>
        <taxon>Pteriomorphia</taxon>
        <taxon>Ostreida</taxon>
        <taxon>Ostreoidea</taxon>
        <taxon>Ostreidae</taxon>
        <taxon>Magallana</taxon>
    </lineage>
</organism>
<dbReference type="PANTHER" id="PTHR24123:SF33">
    <property type="entry name" value="PROTEIN HOS4"/>
    <property type="match status" value="1"/>
</dbReference>
<dbReference type="SMART" id="SM00248">
    <property type="entry name" value="ANK"/>
    <property type="match status" value="14"/>
</dbReference>
<dbReference type="OrthoDB" id="6154357at2759"/>
<feature type="domain" description="DZIP3-like HEPN" evidence="5">
    <location>
        <begin position="197"/>
        <end position="334"/>
    </location>
</feature>
<feature type="region of interest" description="Disordered" evidence="4">
    <location>
        <begin position="1"/>
        <end position="53"/>
    </location>
</feature>
<dbReference type="EnsemblMetazoa" id="G18747.2">
    <property type="protein sequence ID" value="G18747.2:cds"/>
    <property type="gene ID" value="G18747"/>
</dbReference>
<dbReference type="InterPro" id="IPR036770">
    <property type="entry name" value="Ankyrin_rpt-contain_sf"/>
</dbReference>
<dbReference type="InterPro" id="IPR051165">
    <property type="entry name" value="Multifunctional_ANK_Repeat"/>
</dbReference>
<evidence type="ECO:0000313" key="8">
    <source>
        <dbReference type="Proteomes" id="UP000005408"/>
    </source>
</evidence>
<evidence type="ECO:0000259" key="5">
    <source>
        <dbReference type="Pfam" id="PF18738"/>
    </source>
</evidence>
<feature type="domain" description="Novel STAND NTPase 3" evidence="6">
    <location>
        <begin position="402"/>
        <end position="572"/>
    </location>
</feature>
<name>A0A8W8JIY1_MAGGI</name>
<keyword evidence="1" id="KW-0677">Repeat</keyword>
<dbReference type="SUPFAM" id="SSF48403">
    <property type="entry name" value="Ankyrin repeat"/>
    <property type="match status" value="5"/>
</dbReference>
<dbReference type="PROSITE" id="PS50088">
    <property type="entry name" value="ANK_REPEAT"/>
    <property type="match status" value="2"/>
</dbReference>
<feature type="repeat" description="ANK" evidence="3">
    <location>
        <begin position="1131"/>
        <end position="1165"/>
    </location>
</feature>
<feature type="compositionally biased region" description="Polar residues" evidence="4">
    <location>
        <begin position="15"/>
        <end position="42"/>
    </location>
</feature>
<evidence type="ECO:0000256" key="3">
    <source>
        <dbReference type="PROSITE-ProRule" id="PRU00023"/>
    </source>
</evidence>
<dbReference type="OMA" id="REVVCTP"/>